<organism evidence="1 2">
    <name type="scientific">Lactococcus nasutitermitis</name>
    <dbReference type="NCBI Taxonomy" id="1652957"/>
    <lineage>
        <taxon>Bacteria</taxon>
        <taxon>Bacillati</taxon>
        <taxon>Bacillota</taxon>
        <taxon>Bacilli</taxon>
        <taxon>Lactobacillales</taxon>
        <taxon>Streptococcaceae</taxon>
        <taxon>Lactococcus</taxon>
    </lineage>
</organism>
<gene>
    <name evidence="1" type="ORF">ACFO26_09745</name>
</gene>
<protein>
    <submittedName>
        <fullName evidence="1">Uncharacterized protein</fullName>
    </submittedName>
</protein>
<reference evidence="2" key="1">
    <citation type="journal article" date="2019" name="Int. J. Syst. Evol. Microbiol.">
        <title>The Global Catalogue of Microorganisms (GCM) 10K type strain sequencing project: providing services to taxonomists for standard genome sequencing and annotation.</title>
        <authorList>
            <consortium name="The Broad Institute Genomics Platform"/>
            <consortium name="The Broad Institute Genome Sequencing Center for Infectious Disease"/>
            <person name="Wu L."/>
            <person name="Ma J."/>
        </authorList>
    </citation>
    <scope>NUCLEOTIDE SEQUENCE [LARGE SCALE GENOMIC DNA]</scope>
    <source>
        <strain evidence="2">CCUG 63287</strain>
    </source>
</reference>
<keyword evidence="2" id="KW-1185">Reference proteome</keyword>
<comment type="caution">
    <text evidence="1">The sequence shown here is derived from an EMBL/GenBank/DDBJ whole genome shotgun (WGS) entry which is preliminary data.</text>
</comment>
<accession>A0ABV9JIG7</accession>
<sequence>MKAKLGNTTIDYWKISTDKPENEPWLMEAFEKKQLAWSGKLVMERAERQKLHDNDMAGKENNSTEAAWSWLLLYVELGSFANAYPYNIYLLVNQPRIPAFGQVGEYLVKAPDGSLEVYSEKKFERDLKVIL</sequence>
<proteinExistence type="predicted"/>
<name>A0ABV9JIG7_9LACT</name>
<dbReference type="Proteomes" id="UP001595987">
    <property type="component" value="Unassembled WGS sequence"/>
</dbReference>
<evidence type="ECO:0000313" key="2">
    <source>
        <dbReference type="Proteomes" id="UP001595987"/>
    </source>
</evidence>
<dbReference type="EMBL" id="JBHSGD010000008">
    <property type="protein sequence ID" value="MFC4653185.1"/>
    <property type="molecule type" value="Genomic_DNA"/>
</dbReference>
<evidence type="ECO:0000313" key="1">
    <source>
        <dbReference type="EMBL" id="MFC4653185.1"/>
    </source>
</evidence>
<dbReference type="RefSeq" id="WP_213536366.1">
    <property type="nucleotide sequence ID" value="NZ_BOVQ01000006.1"/>
</dbReference>